<dbReference type="SUPFAM" id="SSF46689">
    <property type="entry name" value="Homeodomain-like"/>
    <property type="match status" value="1"/>
</dbReference>
<accession>A0A6J7EG27</accession>
<dbReference type="InterPro" id="IPR009057">
    <property type="entry name" value="Homeodomain-like_sf"/>
</dbReference>
<dbReference type="GO" id="GO:0003677">
    <property type="term" value="F:DNA binding"/>
    <property type="evidence" value="ECO:0007669"/>
    <property type="project" value="UniProtKB-KW"/>
</dbReference>
<feature type="compositionally biased region" description="Basic and acidic residues" evidence="2">
    <location>
        <begin position="1"/>
        <end position="12"/>
    </location>
</feature>
<dbReference type="EMBL" id="CAFBLP010000031">
    <property type="protein sequence ID" value="CAB4880024.1"/>
    <property type="molecule type" value="Genomic_DNA"/>
</dbReference>
<feature type="region of interest" description="Disordered" evidence="2">
    <location>
        <begin position="1"/>
        <end position="26"/>
    </location>
</feature>
<feature type="domain" description="HTH tetR-type" evidence="3">
    <location>
        <begin position="28"/>
        <end position="88"/>
    </location>
</feature>
<dbReference type="Gene3D" id="1.10.357.10">
    <property type="entry name" value="Tetracycline Repressor, domain 2"/>
    <property type="match status" value="1"/>
</dbReference>
<dbReference type="Pfam" id="PF00440">
    <property type="entry name" value="TetR_N"/>
    <property type="match status" value="1"/>
</dbReference>
<proteinExistence type="predicted"/>
<protein>
    <submittedName>
        <fullName evidence="4">Unannotated protein</fullName>
    </submittedName>
</protein>
<organism evidence="4">
    <name type="scientific">freshwater metagenome</name>
    <dbReference type="NCBI Taxonomy" id="449393"/>
    <lineage>
        <taxon>unclassified sequences</taxon>
        <taxon>metagenomes</taxon>
        <taxon>ecological metagenomes</taxon>
    </lineage>
</organism>
<name>A0A6J7EG27_9ZZZZ</name>
<gene>
    <name evidence="4" type="ORF">UFOPK3376_01421</name>
</gene>
<sequence length="203" mass="22588">MTTHEPMAEHTKSSGVPTRPRRPQVRGEQARELLIEATITLLRAHPFDEVTTRRISAATGLNVSVIVRNFGTVHQLLRACCERLVHGALARTGQIGNLAIFLDPDVVLRNRLLAWMIGEGYDPNQESLAQQQTMHHLVEQFHSANPVSEHAARIWMLFITTTLAGYTLFGELSGITAEDFNDIGRLAFAFRDRLPAVADELGL</sequence>
<dbReference type="PROSITE" id="PS50977">
    <property type="entry name" value="HTH_TETR_2"/>
    <property type="match status" value="1"/>
</dbReference>
<evidence type="ECO:0000259" key="3">
    <source>
        <dbReference type="PROSITE" id="PS50977"/>
    </source>
</evidence>
<reference evidence="4" key="1">
    <citation type="submission" date="2020-05" db="EMBL/GenBank/DDBJ databases">
        <authorList>
            <person name="Chiriac C."/>
            <person name="Salcher M."/>
            <person name="Ghai R."/>
            <person name="Kavagutti S V."/>
        </authorList>
    </citation>
    <scope>NUCLEOTIDE SEQUENCE</scope>
</reference>
<dbReference type="InterPro" id="IPR001647">
    <property type="entry name" value="HTH_TetR"/>
</dbReference>
<evidence type="ECO:0000256" key="1">
    <source>
        <dbReference type="ARBA" id="ARBA00023125"/>
    </source>
</evidence>
<keyword evidence="1" id="KW-0238">DNA-binding</keyword>
<evidence type="ECO:0000313" key="4">
    <source>
        <dbReference type="EMBL" id="CAB4880024.1"/>
    </source>
</evidence>
<evidence type="ECO:0000256" key="2">
    <source>
        <dbReference type="SAM" id="MobiDB-lite"/>
    </source>
</evidence>
<dbReference type="AlphaFoldDB" id="A0A6J7EG27"/>